<protein>
    <submittedName>
        <fullName evidence="2">Anti-sigma factor RsiW</fullName>
    </submittedName>
</protein>
<dbReference type="Proteomes" id="UP000320653">
    <property type="component" value="Unassembled WGS sequence"/>
</dbReference>
<dbReference type="EMBL" id="VIWP01000016">
    <property type="protein sequence ID" value="TWF44061.1"/>
    <property type="molecule type" value="Genomic_DNA"/>
</dbReference>
<comment type="caution">
    <text evidence="2">The sequence shown here is derived from an EMBL/GenBank/DDBJ whole genome shotgun (WGS) entry which is preliminary data.</text>
</comment>
<evidence type="ECO:0000313" key="3">
    <source>
        <dbReference type="Proteomes" id="UP000320653"/>
    </source>
</evidence>
<keyword evidence="1" id="KW-1133">Transmembrane helix</keyword>
<keyword evidence="1" id="KW-0472">Membrane</keyword>
<sequence>MTKRPISEDDLQAFVDRALDAERHLEVAAFLETDDDAAKRVAAYRQHTAALRSALAPVAAEPIPSRLNLANIIEKQQLPKRRPVARMAAAAVILLAIGASGGWLLKGYNMPPTEGVAALAQEASASYSAFAPDRVRPVEVRADGSDDLKVLASATIGGEAVIPDLSKSGYRLMGGRVVPTPYGSGLMLMYDNDKGSRIVLLTRRMQVDSDRAMVPSDQHDIHGWSWAKQGLGYSLVGGINSEDLHPIADDIRSQI</sequence>
<feature type="transmembrane region" description="Helical" evidence="1">
    <location>
        <begin position="84"/>
        <end position="105"/>
    </location>
</feature>
<evidence type="ECO:0000256" key="1">
    <source>
        <dbReference type="SAM" id="Phobius"/>
    </source>
</evidence>
<dbReference type="RefSeq" id="WP_145643434.1">
    <property type="nucleotide sequence ID" value="NZ_VIWP01000016.1"/>
</dbReference>
<accession>A0A561Q102</accession>
<proteinExistence type="predicted"/>
<organism evidence="2 3">
    <name type="scientific">Neorhizobium alkalisoli</name>
    <dbReference type="NCBI Taxonomy" id="528178"/>
    <lineage>
        <taxon>Bacteria</taxon>
        <taxon>Pseudomonadati</taxon>
        <taxon>Pseudomonadota</taxon>
        <taxon>Alphaproteobacteria</taxon>
        <taxon>Hyphomicrobiales</taxon>
        <taxon>Rhizobiaceae</taxon>
        <taxon>Rhizobium/Agrobacterium group</taxon>
        <taxon>Neorhizobium</taxon>
    </lineage>
</organism>
<gene>
    <name evidence="2" type="ORF">FHW37_11665</name>
</gene>
<dbReference type="OrthoDB" id="7187254at2"/>
<keyword evidence="1" id="KW-0812">Transmembrane</keyword>
<keyword evidence="3" id="KW-1185">Reference proteome</keyword>
<evidence type="ECO:0000313" key="2">
    <source>
        <dbReference type="EMBL" id="TWF44061.1"/>
    </source>
</evidence>
<dbReference type="AlphaFoldDB" id="A0A561Q102"/>
<name>A0A561Q102_9HYPH</name>
<reference evidence="2 3" key="1">
    <citation type="submission" date="2019-06" db="EMBL/GenBank/DDBJ databases">
        <title>Sorghum-associated microbial communities from plants grown in Nebraska, USA.</title>
        <authorList>
            <person name="Schachtman D."/>
        </authorList>
    </citation>
    <scope>NUCLEOTIDE SEQUENCE [LARGE SCALE GENOMIC DNA]</scope>
    <source>
        <strain evidence="2 3">1225</strain>
    </source>
</reference>